<comment type="caution">
    <text evidence="3">The sequence shown here is derived from an EMBL/GenBank/DDBJ whole genome shotgun (WGS) entry which is preliminary data.</text>
</comment>
<dbReference type="AlphaFoldDB" id="A0A1Y2FYG8"/>
<keyword evidence="2" id="KW-0812">Transmembrane</keyword>
<feature type="compositionally biased region" description="Polar residues" evidence="1">
    <location>
        <begin position="29"/>
        <end position="43"/>
    </location>
</feature>
<evidence type="ECO:0000256" key="1">
    <source>
        <dbReference type="SAM" id="MobiDB-lite"/>
    </source>
</evidence>
<feature type="region of interest" description="Disordered" evidence="1">
    <location>
        <begin position="1"/>
        <end position="64"/>
    </location>
</feature>
<name>A0A1Y2FYG8_PROLT</name>
<feature type="transmembrane region" description="Helical" evidence="2">
    <location>
        <begin position="90"/>
        <end position="114"/>
    </location>
</feature>
<gene>
    <name evidence="3" type="ORF">BCR37DRAFT_396166</name>
</gene>
<evidence type="ECO:0000313" key="4">
    <source>
        <dbReference type="Proteomes" id="UP000193685"/>
    </source>
</evidence>
<reference evidence="3 4" key="1">
    <citation type="submission" date="2016-07" db="EMBL/GenBank/DDBJ databases">
        <title>Pervasive Adenine N6-methylation of Active Genes in Fungi.</title>
        <authorList>
            <consortium name="DOE Joint Genome Institute"/>
            <person name="Mondo S.J."/>
            <person name="Dannebaum R.O."/>
            <person name="Kuo R.C."/>
            <person name="Labutti K."/>
            <person name="Haridas S."/>
            <person name="Kuo A."/>
            <person name="Salamov A."/>
            <person name="Ahrendt S.R."/>
            <person name="Lipzen A."/>
            <person name="Sullivan W."/>
            <person name="Andreopoulos W.B."/>
            <person name="Clum A."/>
            <person name="Lindquist E."/>
            <person name="Daum C."/>
            <person name="Ramamoorthy G.K."/>
            <person name="Gryganskyi A."/>
            <person name="Culley D."/>
            <person name="Magnuson J.K."/>
            <person name="James T.Y."/>
            <person name="O'Malley M.A."/>
            <person name="Stajich J.E."/>
            <person name="Spatafora J.W."/>
            <person name="Visel A."/>
            <person name="Grigoriev I.V."/>
        </authorList>
    </citation>
    <scope>NUCLEOTIDE SEQUENCE [LARGE SCALE GENOMIC DNA]</scope>
    <source>
        <strain evidence="3 4">12-1054</strain>
    </source>
</reference>
<proteinExistence type="predicted"/>
<dbReference type="Proteomes" id="UP000193685">
    <property type="component" value="Unassembled WGS sequence"/>
</dbReference>
<keyword evidence="2" id="KW-1133">Transmembrane helix</keyword>
<sequence>MSFSSPIARSLHESQGRAASPAIGRAAPTTPQQAGSASTPTRLSSFPSPLPATPTSAAQTPTGRWSHPVVSLIPELQRKNAPNDSTIRKILLNAFALFAIYKASVYIDMVARLLSMDLRLMMYIRYGLYALLTYNVAENVRRFGWTLSDAAAQSYSLTEAQRKQLNLPTSPASTASIAANKILSAGTPTPHRQNLTPPKYQKQSTPSPSASRIVLDATESGTQSSQSRRRSSLSSDGSTDRRPASPGGVFRQSPLGRQAEGRSISLQPNTASGSPLAIGRW</sequence>
<evidence type="ECO:0008006" key="5">
    <source>
        <dbReference type="Google" id="ProtNLM"/>
    </source>
</evidence>
<dbReference type="EMBL" id="MCFI01000001">
    <property type="protein sequence ID" value="ORY87725.1"/>
    <property type="molecule type" value="Genomic_DNA"/>
</dbReference>
<feature type="compositionally biased region" description="Low complexity" evidence="1">
    <location>
        <begin position="220"/>
        <end position="237"/>
    </location>
</feature>
<keyword evidence="2" id="KW-0472">Membrane</keyword>
<evidence type="ECO:0000313" key="3">
    <source>
        <dbReference type="EMBL" id="ORY87725.1"/>
    </source>
</evidence>
<feature type="region of interest" description="Disordered" evidence="1">
    <location>
        <begin position="185"/>
        <end position="281"/>
    </location>
</feature>
<keyword evidence="4" id="KW-1185">Reference proteome</keyword>
<feature type="compositionally biased region" description="Low complexity" evidence="1">
    <location>
        <begin position="53"/>
        <end position="62"/>
    </location>
</feature>
<accession>A0A1Y2FYG8</accession>
<protein>
    <recommendedName>
        <fullName evidence="5">Nuclear pore complex component-domain-containing protein</fullName>
    </recommendedName>
</protein>
<feature type="compositionally biased region" description="Polar residues" evidence="1">
    <location>
        <begin position="186"/>
        <end position="210"/>
    </location>
</feature>
<feature type="compositionally biased region" description="Polar residues" evidence="1">
    <location>
        <begin position="264"/>
        <end position="273"/>
    </location>
</feature>
<dbReference type="RefSeq" id="XP_040728220.1">
    <property type="nucleotide sequence ID" value="XM_040871702.1"/>
</dbReference>
<evidence type="ECO:0000256" key="2">
    <source>
        <dbReference type="SAM" id="Phobius"/>
    </source>
</evidence>
<organism evidence="3 4">
    <name type="scientific">Protomyces lactucae-debilis</name>
    <dbReference type="NCBI Taxonomy" id="2754530"/>
    <lineage>
        <taxon>Eukaryota</taxon>
        <taxon>Fungi</taxon>
        <taxon>Dikarya</taxon>
        <taxon>Ascomycota</taxon>
        <taxon>Taphrinomycotina</taxon>
        <taxon>Taphrinomycetes</taxon>
        <taxon>Taphrinales</taxon>
        <taxon>Protomycetaceae</taxon>
        <taxon>Protomyces</taxon>
    </lineage>
</organism>
<dbReference type="GeneID" id="63788301"/>